<dbReference type="AlphaFoldDB" id="A0A0C9X4I1"/>
<accession>A0A0C9X4I1</accession>
<protein>
    <submittedName>
        <fullName evidence="1">Uncharacterized protein</fullName>
    </submittedName>
</protein>
<dbReference type="Proteomes" id="UP000054477">
    <property type="component" value="Unassembled WGS sequence"/>
</dbReference>
<dbReference type="OrthoDB" id="3270804at2759"/>
<organism evidence="1 2">
    <name type="scientific">Laccaria amethystina LaAM-08-1</name>
    <dbReference type="NCBI Taxonomy" id="1095629"/>
    <lineage>
        <taxon>Eukaryota</taxon>
        <taxon>Fungi</taxon>
        <taxon>Dikarya</taxon>
        <taxon>Basidiomycota</taxon>
        <taxon>Agaricomycotina</taxon>
        <taxon>Agaricomycetes</taxon>
        <taxon>Agaricomycetidae</taxon>
        <taxon>Agaricales</taxon>
        <taxon>Agaricineae</taxon>
        <taxon>Hydnangiaceae</taxon>
        <taxon>Laccaria</taxon>
    </lineage>
</organism>
<feature type="non-terminal residue" evidence="1">
    <location>
        <position position="1"/>
    </location>
</feature>
<name>A0A0C9X4I1_9AGAR</name>
<evidence type="ECO:0000313" key="1">
    <source>
        <dbReference type="EMBL" id="KIJ96213.1"/>
    </source>
</evidence>
<gene>
    <name evidence="1" type="ORF">K443DRAFT_107586</name>
</gene>
<reference evidence="1 2" key="1">
    <citation type="submission" date="2014-04" db="EMBL/GenBank/DDBJ databases">
        <authorList>
            <consortium name="DOE Joint Genome Institute"/>
            <person name="Kuo A."/>
            <person name="Kohler A."/>
            <person name="Nagy L.G."/>
            <person name="Floudas D."/>
            <person name="Copeland A."/>
            <person name="Barry K.W."/>
            <person name="Cichocki N."/>
            <person name="Veneault-Fourrey C."/>
            <person name="LaButti K."/>
            <person name="Lindquist E.A."/>
            <person name="Lipzen A."/>
            <person name="Lundell T."/>
            <person name="Morin E."/>
            <person name="Murat C."/>
            <person name="Sun H."/>
            <person name="Tunlid A."/>
            <person name="Henrissat B."/>
            <person name="Grigoriev I.V."/>
            <person name="Hibbett D.S."/>
            <person name="Martin F."/>
            <person name="Nordberg H.P."/>
            <person name="Cantor M.N."/>
            <person name="Hua S.X."/>
        </authorList>
    </citation>
    <scope>NUCLEOTIDE SEQUENCE [LARGE SCALE GENOMIC DNA]</scope>
    <source>
        <strain evidence="1 2">LaAM-08-1</strain>
    </source>
</reference>
<proteinExistence type="predicted"/>
<sequence>KYYSVVVGKCCGVFAKWTLINRVPGGLATGFRTYNEAVEDYNDAKAWGFVRLVREPSDDLVFGPHLQGVM</sequence>
<reference evidence="2" key="2">
    <citation type="submission" date="2015-01" db="EMBL/GenBank/DDBJ databases">
        <title>Evolutionary Origins and Diversification of the Mycorrhizal Mutualists.</title>
        <authorList>
            <consortium name="DOE Joint Genome Institute"/>
            <consortium name="Mycorrhizal Genomics Consortium"/>
            <person name="Kohler A."/>
            <person name="Kuo A."/>
            <person name="Nagy L.G."/>
            <person name="Floudas D."/>
            <person name="Copeland A."/>
            <person name="Barry K.W."/>
            <person name="Cichocki N."/>
            <person name="Veneault-Fourrey C."/>
            <person name="LaButti K."/>
            <person name="Lindquist E.A."/>
            <person name="Lipzen A."/>
            <person name="Lundell T."/>
            <person name="Morin E."/>
            <person name="Murat C."/>
            <person name="Riley R."/>
            <person name="Ohm R."/>
            <person name="Sun H."/>
            <person name="Tunlid A."/>
            <person name="Henrissat B."/>
            <person name="Grigoriev I.V."/>
            <person name="Hibbett D.S."/>
            <person name="Martin F."/>
        </authorList>
    </citation>
    <scope>NUCLEOTIDE SEQUENCE [LARGE SCALE GENOMIC DNA]</scope>
    <source>
        <strain evidence="2">LaAM-08-1</strain>
    </source>
</reference>
<keyword evidence="2" id="KW-1185">Reference proteome</keyword>
<dbReference type="EMBL" id="KN838729">
    <property type="protein sequence ID" value="KIJ96213.1"/>
    <property type="molecule type" value="Genomic_DNA"/>
</dbReference>
<evidence type="ECO:0000313" key="2">
    <source>
        <dbReference type="Proteomes" id="UP000054477"/>
    </source>
</evidence>
<dbReference type="HOGENOM" id="CLU_156966_0_0_1"/>